<evidence type="ECO:0000313" key="2">
    <source>
        <dbReference type="Proteomes" id="UP000824156"/>
    </source>
</evidence>
<organism evidence="1 2">
    <name type="scientific">Candidatus Sphingobacterium stercoripullorum</name>
    <dbReference type="NCBI Taxonomy" id="2838759"/>
    <lineage>
        <taxon>Bacteria</taxon>
        <taxon>Pseudomonadati</taxon>
        <taxon>Bacteroidota</taxon>
        <taxon>Sphingobacteriia</taxon>
        <taxon>Sphingobacteriales</taxon>
        <taxon>Sphingobacteriaceae</taxon>
        <taxon>Sphingobacterium</taxon>
    </lineage>
</organism>
<dbReference type="EMBL" id="DXEZ01000212">
    <property type="protein sequence ID" value="HIX54874.1"/>
    <property type="molecule type" value="Genomic_DNA"/>
</dbReference>
<reference evidence="1" key="2">
    <citation type="submission" date="2021-04" db="EMBL/GenBank/DDBJ databases">
        <authorList>
            <person name="Gilroy R."/>
        </authorList>
    </citation>
    <scope>NUCLEOTIDE SEQUENCE</scope>
    <source>
        <strain evidence="1">1719</strain>
    </source>
</reference>
<dbReference type="Proteomes" id="UP000824156">
    <property type="component" value="Unassembled WGS sequence"/>
</dbReference>
<comment type="caution">
    <text evidence="1">The sequence shown here is derived from an EMBL/GenBank/DDBJ whole genome shotgun (WGS) entry which is preliminary data.</text>
</comment>
<proteinExistence type="predicted"/>
<evidence type="ECO:0000313" key="1">
    <source>
        <dbReference type="EMBL" id="HIX54874.1"/>
    </source>
</evidence>
<dbReference type="AlphaFoldDB" id="A0A9D1W9I1"/>
<protein>
    <submittedName>
        <fullName evidence="1">Uncharacterized protein</fullName>
    </submittedName>
</protein>
<gene>
    <name evidence="1" type="ORF">H9853_07600</name>
</gene>
<sequence>MIKRITAIILSFALLLNTVSQAWILLSFEVNHNYIAQYICVEKEDANNHCQGGCFLKDKLEKDQKEKQDLRDIRWGEFVLYHIPYIPNQQIEPEYGLESETVFGFLLPKNIRNPHLELLRPPAGLTT</sequence>
<reference evidence="1" key="1">
    <citation type="journal article" date="2021" name="PeerJ">
        <title>Extensive microbial diversity within the chicken gut microbiome revealed by metagenomics and culture.</title>
        <authorList>
            <person name="Gilroy R."/>
            <person name="Ravi A."/>
            <person name="Getino M."/>
            <person name="Pursley I."/>
            <person name="Horton D.L."/>
            <person name="Alikhan N.F."/>
            <person name="Baker D."/>
            <person name="Gharbi K."/>
            <person name="Hall N."/>
            <person name="Watson M."/>
            <person name="Adriaenssens E.M."/>
            <person name="Foster-Nyarko E."/>
            <person name="Jarju S."/>
            <person name="Secka A."/>
            <person name="Antonio M."/>
            <person name="Oren A."/>
            <person name="Chaudhuri R.R."/>
            <person name="La Ragione R."/>
            <person name="Hildebrand F."/>
            <person name="Pallen M.J."/>
        </authorList>
    </citation>
    <scope>NUCLEOTIDE SEQUENCE</scope>
    <source>
        <strain evidence="1">1719</strain>
    </source>
</reference>
<accession>A0A9D1W9I1</accession>
<name>A0A9D1W9I1_9SPHI</name>